<keyword evidence="2 4" id="KW-0833">Ubl conjugation pathway</keyword>
<dbReference type="VEuPathDB" id="TriTrypDB:BSAL_45085"/>
<dbReference type="FunFam" id="3.10.110.10:FF:000051">
    <property type="entry name" value="ubiquitin-conjugating enzyme E2 R2-like"/>
    <property type="match status" value="1"/>
</dbReference>
<keyword evidence="7" id="KW-1185">Reference proteome</keyword>
<feature type="domain" description="UBC core" evidence="5">
    <location>
        <begin position="2"/>
        <end position="164"/>
    </location>
</feature>
<dbReference type="SUPFAM" id="SSF54495">
    <property type="entry name" value="UBC-like"/>
    <property type="match status" value="1"/>
</dbReference>
<dbReference type="EMBL" id="CYKH01002197">
    <property type="protein sequence ID" value="CUI15522.1"/>
    <property type="molecule type" value="Genomic_DNA"/>
</dbReference>
<reference evidence="7" key="1">
    <citation type="submission" date="2015-09" db="EMBL/GenBank/DDBJ databases">
        <authorList>
            <consortium name="Pathogen Informatics"/>
        </authorList>
    </citation>
    <scope>NUCLEOTIDE SEQUENCE [LARGE SCALE GENOMIC DNA]</scope>
    <source>
        <strain evidence="7">Lake Konstanz</strain>
    </source>
</reference>
<dbReference type="InterPro" id="IPR000608">
    <property type="entry name" value="UBC"/>
</dbReference>
<dbReference type="SMART" id="SM00212">
    <property type="entry name" value="UBCc"/>
    <property type="match status" value="1"/>
</dbReference>
<accession>A0A0S4KIJ6</accession>
<dbReference type="PROSITE" id="PS00183">
    <property type="entry name" value="UBC_1"/>
    <property type="match status" value="1"/>
</dbReference>
<dbReference type="AlphaFoldDB" id="A0A0S4KIJ6"/>
<evidence type="ECO:0000259" key="5">
    <source>
        <dbReference type="PROSITE" id="PS50127"/>
    </source>
</evidence>
<keyword evidence="4" id="KW-0067">ATP-binding</keyword>
<dbReference type="PROSITE" id="PS50127">
    <property type="entry name" value="UBC_2"/>
    <property type="match status" value="1"/>
</dbReference>
<dbReference type="PANTHER" id="PTHR24067">
    <property type="entry name" value="UBIQUITIN-CONJUGATING ENZYME E2"/>
    <property type="match status" value="1"/>
</dbReference>
<name>A0A0S4KIJ6_BODSA</name>
<comment type="similarity">
    <text evidence="4">Belongs to the ubiquitin-conjugating enzyme family.</text>
</comment>
<dbReference type="OMA" id="WNPTQNI"/>
<evidence type="ECO:0000256" key="4">
    <source>
        <dbReference type="RuleBase" id="RU362109"/>
    </source>
</evidence>
<evidence type="ECO:0000313" key="7">
    <source>
        <dbReference type="Proteomes" id="UP000051952"/>
    </source>
</evidence>
<dbReference type="Pfam" id="PF00179">
    <property type="entry name" value="UQ_con"/>
    <property type="match status" value="1"/>
</dbReference>
<evidence type="ECO:0000313" key="6">
    <source>
        <dbReference type="EMBL" id="CUI15522.1"/>
    </source>
</evidence>
<evidence type="ECO:0000256" key="3">
    <source>
        <dbReference type="PROSITE-ProRule" id="PRU10133"/>
    </source>
</evidence>
<evidence type="ECO:0000256" key="1">
    <source>
        <dbReference type="ARBA" id="ARBA00022679"/>
    </source>
</evidence>
<dbReference type="InterPro" id="IPR016135">
    <property type="entry name" value="UBQ-conjugating_enzyme/RWD"/>
</dbReference>
<feature type="active site" description="Glycyl thioester intermediate" evidence="3">
    <location>
        <position position="85"/>
    </location>
</feature>
<dbReference type="InterPro" id="IPR050113">
    <property type="entry name" value="Ub_conjugating_enzyme"/>
</dbReference>
<protein>
    <submittedName>
        <fullName evidence="6">Ubiquitin-conjugating enzyme protein, putative</fullName>
    </submittedName>
</protein>
<gene>
    <name evidence="6" type="ORF">BSAL_45085</name>
</gene>
<dbReference type="GO" id="GO:0005524">
    <property type="term" value="F:ATP binding"/>
    <property type="evidence" value="ECO:0007669"/>
    <property type="project" value="UniProtKB-UniRule"/>
</dbReference>
<dbReference type="GO" id="GO:0016740">
    <property type="term" value="F:transferase activity"/>
    <property type="evidence" value="ECO:0007669"/>
    <property type="project" value="UniProtKB-KW"/>
</dbReference>
<dbReference type="Gene3D" id="3.10.110.10">
    <property type="entry name" value="Ubiquitin Conjugating Enzyme"/>
    <property type="match status" value="1"/>
</dbReference>
<proteinExistence type="inferred from homology"/>
<dbReference type="Proteomes" id="UP000051952">
    <property type="component" value="Unassembled WGS sequence"/>
</dbReference>
<keyword evidence="1" id="KW-0808">Transferase</keyword>
<sequence length="248" mass="27469">MAAVPHLQKQLKELTTKPLGGFRVEVNDDLFQWTVWFTGPAGTPYHPAHYKATLSFPSEFPMKPPEFRIVSSFWHPNVYPDGRVCISILHPPGEDEMNSGETAMMRWTPVQSIQSVLLSVISLLSDPDSEDAGAPANVDALVQFRKDKDAFNGKCQELAKKALLELPAGFVPPSLEDAKPHVPQERGMSFLASEDFVGAEEEVEQHPYSTELTSLRDMGVGADRSDDELLAMLTKCKGDIATVMERLE</sequence>
<dbReference type="OrthoDB" id="19692at2759"/>
<keyword evidence="4" id="KW-0547">Nucleotide-binding</keyword>
<dbReference type="InterPro" id="IPR023313">
    <property type="entry name" value="UBQ-conjugating_AS"/>
</dbReference>
<evidence type="ECO:0000256" key="2">
    <source>
        <dbReference type="ARBA" id="ARBA00022786"/>
    </source>
</evidence>
<organism evidence="6 7">
    <name type="scientific">Bodo saltans</name>
    <name type="common">Flagellated protozoan</name>
    <dbReference type="NCBI Taxonomy" id="75058"/>
    <lineage>
        <taxon>Eukaryota</taxon>
        <taxon>Discoba</taxon>
        <taxon>Euglenozoa</taxon>
        <taxon>Kinetoplastea</taxon>
        <taxon>Metakinetoplastina</taxon>
        <taxon>Eubodonida</taxon>
        <taxon>Bodonidae</taxon>
        <taxon>Bodo</taxon>
    </lineage>
</organism>